<organism evidence="6 7">
    <name type="scientific">Ramularia collo-cygni</name>
    <dbReference type="NCBI Taxonomy" id="112498"/>
    <lineage>
        <taxon>Eukaryota</taxon>
        <taxon>Fungi</taxon>
        <taxon>Dikarya</taxon>
        <taxon>Ascomycota</taxon>
        <taxon>Pezizomycotina</taxon>
        <taxon>Dothideomycetes</taxon>
        <taxon>Dothideomycetidae</taxon>
        <taxon>Mycosphaerellales</taxon>
        <taxon>Mycosphaerellaceae</taxon>
        <taxon>Ramularia</taxon>
    </lineage>
</organism>
<dbReference type="GeneID" id="35603719"/>
<dbReference type="CDD" id="cd00130">
    <property type="entry name" value="PAS"/>
    <property type="match status" value="1"/>
</dbReference>
<dbReference type="PANTHER" id="PTHR47429:SF9">
    <property type="entry name" value="PAS DOMAIN-CONTAINING PROTEIN"/>
    <property type="match status" value="1"/>
</dbReference>
<dbReference type="PANTHER" id="PTHR47429">
    <property type="entry name" value="PROTEIN TWIN LOV 1"/>
    <property type="match status" value="1"/>
</dbReference>
<keyword evidence="3" id="KW-0157">Chromophore</keyword>
<reference evidence="6 7" key="1">
    <citation type="submission" date="2016-03" db="EMBL/GenBank/DDBJ databases">
        <authorList>
            <person name="Ploux O."/>
        </authorList>
    </citation>
    <scope>NUCLEOTIDE SEQUENCE [LARGE SCALE GENOMIC DNA]</scope>
    <source>
        <strain evidence="6 7">URUG2</strain>
    </source>
</reference>
<dbReference type="STRING" id="112498.A0A2D3VB90"/>
<evidence type="ECO:0000256" key="2">
    <source>
        <dbReference type="ARBA" id="ARBA00022643"/>
    </source>
</evidence>
<feature type="region of interest" description="Disordered" evidence="4">
    <location>
        <begin position="611"/>
        <end position="630"/>
    </location>
</feature>
<dbReference type="GO" id="GO:0005634">
    <property type="term" value="C:nucleus"/>
    <property type="evidence" value="ECO:0007669"/>
    <property type="project" value="TreeGrafter"/>
</dbReference>
<protein>
    <recommendedName>
        <fullName evidence="5">PAC domain-containing protein</fullName>
    </recommendedName>
</protein>
<gene>
    <name evidence="6" type="ORF">RCC_08633</name>
</gene>
<evidence type="ECO:0000256" key="1">
    <source>
        <dbReference type="ARBA" id="ARBA00022630"/>
    </source>
</evidence>
<proteinExistence type="predicted"/>
<keyword evidence="7" id="KW-1185">Reference proteome</keyword>
<dbReference type="Gene3D" id="3.30.450.20">
    <property type="entry name" value="PAS domain"/>
    <property type="match status" value="1"/>
</dbReference>
<dbReference type="RefSeq" id="XP_023629649.1">
    <property type="nucleotide sequence ID" value="XM_023773881.1"/>
</dbReference>
<dbReference type="AlphaFoldDB" id="A0A2D3VB90"/>
<dbReference type="Pfam" id="PF13426">
    <property type="entry name" value="PAS_9"/>
    <property type="match status" value="1"/>
</dbReference>
<keyword evidence="2" id="KW-0288">FMN</keyword>
<dbReference type="Proteomes" id="UP000225277">
    <property type="component" value="Unassembled WGS sequence"/>
</dbReference>
<dbReference type="InterPro" id="IPR035965">
    <property type="entry name" value="PAS-like_dom_sf"/>
</dbReference>
<evidence type="ECO:0000313" key="6">
    <source>
        <dbReference type="EMBL" id="CZT22925.1"/>
    </source>
</evidence>
<evidence type="ECO:0000313" key="7">
    <source>
        <dbReference type="Proteomes" id="UP000225277"/>
    </source>
</evidence>
<sequence length="639" mass="70098">MSNLRVINVSPREEEAPYFASVHANYDDADDVLDDSPMSTPGGATRAPLYTREEMPSPVASPAPASVFGASVNDQEYHDQASASSARPVAGDQNEEDDSELDSFNLQAPPPPTGRVTSSLEALTARFFSADHLDMILRDQSLAMRFSGFLGTYLPQHVGTLNQYKEAKKIMLALDYANAAANQMSLKYGHPIENAATLDRHFGARKNELAHELVHDALPAYLTHQLVSLVTDTLVKEITGHSAPVMRDLVPSLAEVYCISDPSLPDNPIVYASEEFYNTSMYSREQVIGRNCRFLQGPKTSSASIRRLVAALTQGEECCETVLNYKRDGTPFMNLLLIAPLYDNKGKARYFLGCQIDVSSLIEGGKGIESFAQLLFEDRLRDSYSANPVRRDPKETLREFGQLLSPEESDSISNRMRPASVAASGSLASGIPIRTKSRGSRIILGMDAPDPRPPQMWPHASLGPSGRLPGVYQNYLLVRPYPSLRITFTSPTLRIPGMLQSKLLDRIGGPEAVRTGLLEALMNGTGVTAKIAWLTSGSDMLEHGKVRWIHCTPLLGSDEKVGVWMVVMVENELVTGGLNRHSQVITPGVDSVQGAQRYTGAKLYADYLRREGRPGTGQTLPSSSSTREMRTVDEVFRDF</sequence>
<dbReference type="OrthoDB" id="447251at2759"/>
<dbReference type="PROSITE" id="PS50113">
    <property type="entry name" value="PAC"/>
    <property type="match status" value="1"/>
</dbReference>
<dbReference type="SUPFAM" id="SSF55785">
    <property type="entry name" value="PYP-like sensor domain (PAS domain)"/>
    <property type="match status" value="1"/>
</dbReference>
<dbReference type="NCBIfam" id="TIGR00229">
    <property type="entry name" value="sensory_box"/>
    <property type="match status" value="1"/>
</dbReference>
<dbReference type="InterPro" id="IPR000700">
    <property type="entry name" value="PAS-assoc_C"/>
</dbReference>
<keyword evidence="1" id="KW-0285">Flavoprotein</keyword>
<accession>A0A2D3VB90</accession>
<feature type="domain" description="PAC" evidence="5">
    <location>
        <begin position="317"/>
        <end position="370"/>
    </location>
</feature>
<feature type="region of interest" description="Disordered" evidence="4">
    <location>
        <begin position="28"/>
        <end position="117"/>
    </location>
</feature>
<evidence type="ECO:0000259" key="5">
    <source>
        <dbReference type="PROSITE" id="PS50113"/>
    </source>
</evidence>
<feature type="compositionally biased region" description="Low complexity" evidence="4">
    <location>
        <begin position="56"/>
        <end position="72"/>
    </location>
</feature>
<name>A0A2D3VB90_9PEZI</name>
<evidence type="ECO:0000256" key="4">
    <source>
        <dbReference type="SAM" id="MobiDB-lite"/>
    </source>
</evidence>
<evidence type="ECO:0000256" key="3">
    <source>
        <dbReference type="ARBA" id="ARBA00022991"/>
    </source>
</evidence>
<dbReference type="EMBL" id="FJUY01000014">
    <property type="protein sequence ID" value="CZT22925.1"/>
    <property type="molecule type" value="Genomic_DNA"/>
</dbReference>
<feature type="compositionally biased region" description="Polar residues" evidence="4">
    <location>
        <begin position="616"/>
        <end position="626"/>
    </location>
</feature>
<dbReference type="InterPro" id="IPR000014">
    <property type="entry name" value="PAS"/>
</dbReference>